<comment type="caution">
    <text evidence="2">The sequence shown here is derived from an EMBL/GenBank/DDBJ whole genome shotgun (WGS) entry which is preliminary data.</text>
</comment>
<keyword evidence="1" id="KW-0812">Transmembrane</keyword>
<dbReference type="Proteomes" id="UP000319894">
    <property type="component" value="Unassembled WGS sequence"/>
</dbReference>
<evidence type="ECO:0000256" key="1">
    <source>
        <dbReference type="SAM" id="Phobius"/>
    </source>
</evidence>
<feature type="transmembrane region" description="Helical" evidence="1">
    <location>
        <begin position="88"/>
        <end position="106"/>
    </location>
</feature>
<dbReference type="InParanoid" id="A0A554N9M0"/>
<dbReference type="AlphaFoldDB" id="A0A554N9M0"/>
<protein>
    <submittedName>
        <fullName evidence="2">Uncharacterized protein</fullName>
    </submittedName>
</protein>
<gene>
    <name evidence="2" type="ORF">DP107_10580</name>
</gene>
<dbReference type="EMBL" id="QMDX01000005">
    <property type="protein sequence ID" value="TSD14073.1"/>
    <property type="molecule type" value="Genomic_DNA"/>
</dbReference>
<keyword evidence="1" id="KW-0472">Membrane</keyword>
<name>A0A554N9M0_9EURY</name>
<organism evidence="2 3">
    <name type="scientific">Haloglomus irregulare</name>
    <dbReference type="NCBI Taxonomy" id="2234134"/>
    <lineage>
        <taxon>Archaea</taxon>
        <taxon>Methanobacteriati</taxon>
        <taxon>Methanobacteriota</taxon>
        <taxon>Stenosarchaea group</taxon>
        <taxon>Halobacteria</taxon>
        <taxon>Halobacteriales</taxon>
        <taxon>Natronomonadaceae</taxon>
        <taxon>Haloglomus</taxon>
    </lineage>
</organism>
<reference evidence="2 3" key="1">
    <citation type="submission" date="2018-06" db="EMBL/GenBank/DDBJ databases">
        <title>Natronomonas sp. F16-60 a new haloarchaeon isolated from a solar saltern of Isla Cristina, Huelva, Spain.</title>
        <authorList>
            <person name="Duran-Viseras A."/>
            <person name="Sanchez-Porro C."/>
            <person name="Ventosa A."/>
        </authorList>
    </citation>
    <scope>NUCLEOTIDE SEQUENCE [LARGE SCALE GENOMIC DNA]</scope>
    <source>
        <strain evidence="2 3">F16-60</strain>
    </source>
</reference>
<evidence type="ECO:0000313" key="2">
    <source>
        <dbReference type="EMBL" id="TSD14073.1"/>
    </source>
</evidence>
<dbReference type="RefSeq" id="WP_144262126.1">
    <property type="nucleotide sequence ID" value="NZ_QMDX01000005.1"/>
</dbReference>
<proteinExistence type="predicted"/>
<keyword evidence="3" id="KW-1185">Reference proteome</keyword>
<sequence length="116" mass="12336">MDPRRRDDWLAAGALAALLALLARDGALDELRRPSATALGVGAAALVEWLFLRYPDRLLTLWDRPGVASAGGLGLVGAALAARRYAGLVAAGAWGLVTYGGFRVWFARRRDDTGTT</sequence>
<evidence type="ECO:0000313" key="3">
    <source>
        <dbReference type="Proteomes" id="UP000319894"/>
    </source>
</evidence>
<accession>A0A554N9M0</accession>
<keyword evidence="1" id="KW-1133">Transmembrane helix</keyword>